<dbReference type="EMBL" id="GL732560">
    <property type="protein sequence ID" value="EFX77883.1"/>
    <property type="molecule type" value="Genomic_DNA"/>
</dbReference>
<reference evidence="1 2" key="1">
    <citation type="journal article" date="2011" name="Science">
        <title>The ecoresponsive genome of Daphnia pulex.</title>
        <authorList>
            <person name="Colbourne J.K."/>
            <person name="Pfrender M.E."/>
            <person name="Gilbert D."/>
            <person name="Thomas W.K."/>
            <person name="Tucker A."/>
            <person name="Oakley T.H."/>
            <person name="Tokishita S."/>
            <person name="Aerts A."/>
            <person name="Arnold G.J."/>
            <person name="Basu M.K."/>
            <person name="Bauer D.J."/>
            <person name="Caceres C.E."/>
            <person name="Carmel L."/>
            <person name="Casola C."/>
            <person name="Choi J.H."/>
            <person name="Detter J.C."/>
            <person name="Dong Q."/>
            <person name="Dusheyko S."/>
            <person name="Eads B.D."/>
            <person name="Frohlich T."/>
            <person name="Geiler-Samerotte K.A."/>
            <person name="Gerlach D."/>
            <person name="Hatcher P."/>
            <person name="Jogdeo S."/>
            <person name="Krijgsveld J."/>
            <person name="Kriventseva E.V."/>
            <person name="Kultz D."/>
            <person name="Laforsch C."/>
            <person name="Lindquist E."/>
            <person name="Lopez J."/>
            <person name="Manak J.R."/>
            <person name="Muller J."/>
            <person name="Pangilinan J."/>
            <person name="Patwardhan R.P."/>
            <person name="Pitluck S."/>
            <person name="Pritham E.J."/>
            <person name="Rechtsteiner A."/>
            <person name="Rho M."/>
            <person name="Rogozin I.B."/>
            <person name="Sakarya O."/>
            <person name="Salamov A."/>
            <person name="Schaack S."/>
            <person name="Shapiro H."/>
            <person name="Shiga Y."/>
            <person name="Skalitzky C."/>
            <person name="Smith Z."/>
            <person name="Souvorov A."/>
            <person name="Sung W."/>
            <person name="Tang Z."/>
            <person name="Tsuchiya D."/>
            <person name="Tu H."/>
            <person name="Vos H."/>
            <person name="Wang M."/>
            <person name="Wolf Y.I."/>
            <person name="Yamagata H."/>
            <person name="Yamada T."/>
            <person name="Ye Y."/>
            <person name="Shaw J.R."/>
            <person name="Andrews J."/>
            <person name="Crease T.J."/>
            <person name="Tang H."/>
            <person name="Lucas S.M."/>
            <person name="Robertson H.M."/>
            <person name="Bork P."/>
            <person name="Koonin E.V."/>
            <person name="Zdobnov E.M."/>
            <person name="Grigoriev I.V."/>
            <person name="Lynch M."/>
            <person name="Boore J.L."/>
        </authorList>
    </citation>
    <scope>NUCLEOTIDE SEQUENCE [LARGE SCALE GENOMIC DNA]</scope>
</reference>
<sequence>MFFLRSGKFGQRDAANVHKVLVERIGRVMEQQVAPGRTPHSFSENEPDN</sequence>
<organism evidence="1 2">
    <name type="scientific">Daphnia pulex</name>
    <name type="common">Water flea</name>
    <dbReference type="NCBI Taxonomy" id="6669"/>
    <lineage>
        <taxon>Eukaryota</taxon>
        <taxon>Metazoa</taxon>
        <taxon>Ecdysozoa</taxon>
        <taxon>Arthropoda</taxon>
        <taxon>Crustacea</taxon>
        <taxon>Branchiopoda</taxon>
        <taxon>Diplostraca</taxon>
        <taxon>Cladocera</taxon>
        <taxon>Anomopoda</taxon>
        <taxon>Daphniidae</taxon>
        <taxon>Daphnia</taxon>
    </lineage>
</organism>
<evidence type="ECO:0000313" key="2">
    <source>
        <dbReference type="Proteomes" id="UP000000305"/>
    </source>
</evidence>
<gene>
    <name evidence="1" type="ORF">DAPPUDRAFT_247033</name>
</gene>
<dbReference type="InParanoid" id="E9GRM8"/>
<accession>E9GRM8</accession>
<proteinExistence type="predicted"/>
<evidence type="ECO:0000313" key="1">
    <source>
        <dbReference type="EMBL" id="EFX77883.1"/>
    </source>
</evidence>
<dbReference type="HOGENOM" id="CLU_3144342_0_0_1"/>
<keyword evidence="2" id="KW-1185">Reference proteome</keyword>
<protein>
    <submittedName>
        <fullName evidence="1">Uncharacterized protein</fullName>
    </submittedName>
</protein>
<dbReference type="Proteomes" id="UP000000305">
    <property type="component" value="Unassembled WGS sequence"/>
</dbReference>
<dbReference type="AlphaFoldDB" id="E9GRM8"/>
<name>E9GRM8_DAPPU</name>
<dbReference type="KEGG" id="dpx:DAPPUDRAFT_247033"/>